<protein>
    <submittedName>
        <fullName evidence="1">Uncharacterized protein</fullName>
    </submittedName>
</protein>
<gene>
    <name evidence="1" type="ORF">M0R45_011287</name>
</gene>
<accession>A0AAW1Y9P4</accession>
<evidence type="ECO:0000313" key="1">
    <source>
        <dbReference type="EMBL" id="KAK9945788.1"/>
    </source>
</evidence>
<evidence type="ECO:0000313" key="2">
    <source>
        <dbReference type="Proteomes" id="UP001457282"/>
    </source>
</evidence>
<keyword evidence="2" id="KW-1185">Reference proteome</keyword>
<reference evidence="1 2" key="1">
    <citation type="journal article" date="2023" name="G3 (Bethesda)">
        <title>A chromosome-length genome assembly and annotation of blackberry (Rubus argutus, cv. 'Hillquist').</title>
        <authorList>
            <person name="Bruna T."/>
            <person name="Aryal R."/>
            <person name="Dudchenko O."/>
            <person name="Sargent D.J."/>
            <person name="Mead D."/>
            <person name="Buti M."/>
            <person name="Cavallini A."/>
            <person name="Hytonen T."/>
            <person name="Andres J."/>
            <person name="Pham M."/>
            <person name="Weisz D."/>
            <person name="Mascagni F."/>
            <person name="Usai G."/>
            <person name="Natali L."/>
            <person name="Bassil N."/>
            <person name="Fernandez G.E."/>
            <person name="Lomsadze A."/>
            <person name="Armour M."/>
            <person name="Olukolu B."/>
            <person name="Poorten T."/>
            <person name="Britton C."/>
            <person name="Davik J."/>
            <person name="Ashrafi H."/>
            <person name="Aiden E.L."/>
            <person name="Borodovsky M."/>
            <person name="Worthington M."/>
        </authorList>
    </citation>
    <scope>NUCLEOTIDE SEQUENCE [LARGE SCALE GENOMIC DNA]</scope>
    <source>
        <strain evidence="1">PI 553951</strain>
    </source>
</reference>
<dbReference type="Proteomes" id="UP001457282">
    <property type="component" value="Unassembled WGS sequence"/>
</dbReference>
<dbReference type="EMBL" id="JBEDUW010000002">
    <property type="protein sequence ID" value="KAK9945788.1"/>
    <property type="molecule type" value="Genomic_DNA"/>
</dbReference>
<proteinExistence type="predicted"/>
<name>A0AAW1Y9P4_RUBAR</name>
<sequence>MVGNTTAQQTSAGCNVTSCNYGGFVEWLHNHYVVYISSATLPRTTTISATHSPTNLHLLPGLAPIGGPAGSASAACSLVNPLTNFPSAVLLLLYVKFMMAFL</sequence>
<organism evidence="1 2">
    <name type="scientific">Rubus argutus</name>
    <name type="common">Southern blackberry</name>
    <dbReference type="NCBI Taxonomy" id="59490"/>
    <lineage>
        <taxon>Eukaryota</taxon>
        <taxon>Viridiplantae</taxon>
        <taxon>Streptophyta</taxon>
        <taxon>Embryophyta</taxon>
        <taxon>Tracheophyta</taxon>
        <taxon>Spermatophyta</taxon>
        <taxon>Magnoliopsida</taxon>
        <taxon>eudicotyledons</taxon>
        <taxon>Gunneridae</taxon>
        <taxon>Pentapetalae</taxon>
        <taxon>rosids</taxon>
        <taxon>fabids</taxon>
        <taxon>Rosales</taxon>
        <taxon>Rosaceae</taxon>
        <taxon>Rosoideae</taxon>
        <taxon>Rosoideae incertae sedis</taxon>
        <taxon>Rubus</taxon>
    </lineage>
</organism>
<dbReference type="AlphaFoldDB" id="A0AAW1Y9P4"/>
<comment type="caution">
    <text evidence="1">The sequence shown here is derived from an EMBL/GenBank/DDBJ whole genome shotgun (WGS) entry which is preliminary data.</text>
</comment>